<proteinExistence type="predicted"/>
<feature type="region of interest" description="Disordered" evidence="1">
    <location>
        <begin position="569"/>
        <end position="612"/>
    </location>
</feature>
<dbReference type="AlphaFoldDB" id="A0A167JDF3"/>
<reference evidence="2 3" key="1">
    <citation type="journal article" date="2016" name="Mol. Biol. Evol.">
        <title>Comparative Genomics of Early-Diverging Mushroom-Forming Fungi Provides Insights into the Origins of Lignocellulose Decay Capabilities.</title>
        <authorList>
            <person name="Nagy L.G."/>
            <person name="Riley R."/>
            <person name="Tritt A."/>
            <person name="Adam C."/>
            <person name="Daum C."/>
            <person name="Floudas D."/>
            <person name="Sun H."/>
            <person name="Yadav J.S."/>
            <person name="Pangilinan J."/>
            <person name="Larsson K.H."/>
            <person name="Matsuura K."/>
            <person name="Barry K."/>
            <person name="Labutti K."/>
            <person name="Kuo R."/>
            <person name="Ohm R.A."/>
            <person name="Bhattacharya S.S."/>
            <person name="Shirouzu T."/>
            <person name="Yoshinaga Y."/>
            <person name="Martin F.M."/>
            <person name="Grigoriev I.V."/>
            <person name="Hibbett D.S."/>
        </authorList>
    </citation>
    <scope>NUCLEOTIDE SEQUENCE [LARGE SCALE GENOMIC DNA]</scope>
    <source>
        <strain evidence="2 3">TUFC12733</strain>
    </source>
</reference>
<feature type="compositionally biased region" description="Pro residues" evidence="1">
    <location>
        <begin position="257"/>
        <end position="267"/>
    </location>
</feature>
<feature type="compositionally biased region" description="Basic residues" evidence="1">
    <location>
        <begin position="523"/>
        <end position="539"/>
    </location>
</feature>
<organism evidence="2 3">
    <name type="scientific">Calocera viscosa (strain TUFC12733)</name>
    <dbReference type="NCBI Taxonomy" id="1330018"/>
    <lineage>
        <taxon>Eukaryota</taxon>
        <taxon>Fungi</taxon>
        <taxon>Dikarya</taxon>
        <taxon>Basidiomycota</taxon>
        <taxon>Agaricomycotina</taxon>
        <taxon>Dacrymycetes</taxon>
        <taxon>Dacrymycetales</taxon>
        <taxon>Dacrymycetaceae</taxon>
        <taxon>Calocera</taxon>
    </lineage>
</organism>
<accession>A0A167JDF3</accession>
<gene>
    <name evidence="2" type="ORF">CALVIDRAFT_582863</name>
</gene>
<evidence type="ECO:0000256" key="1">
    <source>
        <dbReference type="SAM" id="MobiDB-lite"/>
    </source>
</evidence>
<feature type="region of interest" description="Disordered" evidence="1">
    <location>
        <begin position="349"/>
        <end position="368"/>
    </location>
</feature>
<keyword evidence="3" id="KW-1185">Reference proteome</keyword>
<evidence type="ECO:0000313" key="3">
    <source>
        <dbReference type="Proteomes" id="UP000076738"/>
    </source>
</evidence>
<feature type="compositionally biased region" description="Low complexity" evidence="1">
    <location>
        <begin position="478"/>
        <end position="492"/>
    </location>
</feature>
<protein>
    <submittedName>
        <fullName evidence="2">Uncharacterized protein</fullName>
    </submittedName>
</protein>
<feature type="compositionally biased region" description="Basic residues" evidence="1">
    <location>
        <begin position="376"/>
        <end position="391"/>
    </location>
</feature>
<dbReference type="Proteomes" id="UP000076738">
    <property type="component" value="Unassembled WGS sequence"/>
</dbReference>
<name>A0A167JDF3_CALVF</name>
<feature type="compositionally biased region" description="Basic residues" evidence="1">
    <location>
        <begin position="290"/>
        <end position="312"/>
    </location>
</feature>
<dbReference type="EMBL" id="KV417301">
    <property type="protein sequence ID" value="KZO93483.1"/>
    <property type="molecule type" value="Genomic_DNA"/>
</dbReference>
<feature type="region of interest" description="Disordered" evidence="1">
    <location>
        <begin position="236"/>
        <end position="329"/>
    </location>
</feature>
<feature type="compositionally biased region" description="Pro residues" evidence="1">
    <location>
        <begin position="504"/>
        <end position="522"/>
    </location>
</feature>
<sequence length="612" mass="67515">MPRVYARSRQIGACTGRLSQYGTNTACTAACIVQQILSGRAGRINTTHFAPPGRGDRAILESRSRDPFAGLYFNPPLLPAAIRNPHSSASPCARSTHYNPLTSYCYSFAQPKSREASQHKKEGSGKGCYASLSHAPCSRKGPIQALRSTFAPLHRPPAISYRLSIFAHLCHHQFIGLIAQSLQSPTSSPSPASSSLLALAVLLLRAALACSPCLPRSASSPRSLRPLAADVHGHPLRVHLNPLPPPQPPRARRAHPTPNPLPIPRPARLPLRTRGVHHRLPRRGDPPLPRRPRPRAKRSRLPRLPPLRRHPLQHIPPRMRSDPRRTPTRIRNRPITHLSSIQTRRALHPAPMEQAHARPPARPPGTLVPRREMAHSRRTNPHLPARHHRAHPASDGARPGKRHRHPLAGNSPLHDVPLQALPRMRRLRTPYRQLPPPRSHERVPVPGNGHAARAPDVLHRHKGLLPPPSPLPLHAHRACPPMRPARAARGPASQPSQHRSGNGRPPPLPSPGHALPTPPHPPAGRRLRQHRIPRPRLIRATRPPLTPAPAPRASLERFHAPLLRADIPLLRPDPHSPALSPAHHTRRRPPLPVPDAGAARPPTQMHVPPLRF</sequence>
<feature type="region of interest" description="Disordered" evidence="1">
    <location>
        <begin position="374"/>
        <end position="416"/>
    </location>
</feature>
<evidence type="ECO:0000313" key="2">
    <source>
        <dbReference type="EMBL" id="KZO93483.1"/>
    </source>
</evidence>
<feature type="region of interest" description="Disordered" evidence="1">
    <location>
        <begin position="429"/>
        <end position="553"/>
    </location>
</feature>